<organism evidence="2 3">
    <name type="scientific">Rathayibacter rubneri</name>
    <dbReference type="NCBI Taxonomy" id="2950106"/>
    <lineage>
        <taxon>Bacteria</taxon>
        <taxon>Bacillati</taxon>
        <taxon>Actinomycetota</taxon>
        <taxon>Actinomycetes</taxon>
        <taxon>Micrococcales</taxon>
        <taxon>Microbacteriaceae</taxon>
        <taxon>Rathayibacter</taxon>
    </lineage>
</organism>
<dbReference type="RefSeq" id="WP_251943514.1">
    <property type="nucleotide sequence ID" value="NZ_JAMRYM010000005.1"/>
</dbReference>
<keyword evidence="3" id="KW-1185">Reference proteome</keyword>
<reference evidence="2" key="1">
    <citation type="submission" date="2022-06" db="EMBL/GenBank/DDBJ databases">
        <title>Whole genome shotgun sequencing (WGS) of Rathayibacter sp. ZW T2_19, isolated from stored onions (Allium cepa).</title>
        <authorList>
            <person name="Stoll D.A."/>
            <person name="Huch M."/>
        </authorList>
    </citation>
    <scope>NUCLEOTIDE SEQUENCE</scope>
    <source>
        <strain evidence="2">ZW T2_19</strain>
    </source>
</reference>
<dbReference type="InterPro" id="IPR041657">
    <property type="entry name" value="HTH_17"/>
</dbReference>
<accession>A0A9X2DYT6</accession>
<protein>
    <submittedName>
        <fullName evidence="2">Helix-turn-helix domain-containing protein</fullName>
    </submittedName>
</protein>
<dbReference type="Proteomes" id="UP001155240">
    <property type="component" value="Unassembled WGS sequence"/>
</dbReference>
<name>A0A9X2DYT6_9MICO</name>
<dbReference type="Pfam" id="PF12728">
    <property type="entry name" value="HTH_17"/>
    <property type="match status" value="1"/>
</dbReference>
<evidence type="ECO:0000313" key="2">
    <source>
        <dbReference type="EMBL" id="MCM6761374.1"/>
    </source>
</evidence>
<dbReference type="AlphaFoldDB" id="A0A9X2DYT6"/>
<sequence length="86" mass="9593">MRDREAGTAHGDARYAGERAIDLLGLATMLNTSEATAYTLANDPLFPSFRVGRQHRFWPSEVRAYLSSGAPWLQSKKSLGRKRVGR</sequence>
<dbReference type="EMBL" id="JAMRYM010000005">
    <property type="protein sequence ID" value="MCM6761374.1"/>
    <property type="molecule type" value="Genomic_DNA"/>
</dbReference>
<proteinExistence type="predicted"/>
<evidence type="ECO:0000259" key="1">
    <source>
        <dbReference type="Pfam" id="PF12728"/>
    </source>
</evidence>
<feature type="domain" description="Helix-turn-helix" evidence="1">
    <location>
        <begin position="27"/>
        <end position="68"/>
    </location>
</feature>
<comment type="caution">
    <text evidence="2">The sequence shown here is derived from an EMBL/GenBank/DDBJ whole genome shotgun (WGS) entry which is preliminary data.</text>
</comment>
<gene>
    <name evidence="2" type="ORF">NB037_02995</name>
</gene>
<evidence type="ECO:0000313" key="3">
    <source>
        <dbReference type="Proteomes" id="UP001155240"/>
    </source>
</evidence>